<dbReference type="InterPro" id="IPR016488">
    <property type="entry name" value="NADH_Ub_cplx-1_asu_su-6"/>
</dbReference>
<proteinExistence type="inferred from homology"/>
<keyword evidence="7" id="KW-0496">Mitochondrion</keyword>
<dbReference type="GO" id="GO:0005743">
    <property type="term" value="C:mitochondrial inner membrane"/>
    <property type="evidence" value="ECO:0007669"/>
    <property type="project" value="UniProtKB-SubCell"/>
</dbReference>
<evidence type="ECO:0000256" key="5">
    <source>
        <dbReference type="ARBA" id="ARBA00022792"/>
    </source>
</evidence>
<sequence>MASLQLAAKARQLVGINKAARLYRSICKEIPNVMTIYDIDIPFDEAKKAIRGHIALNEYLVDERVIDMVVEKGYMELEEALLQHKQRPHMLTFLNTGWNGIGANVANRKKLGLDASIDDQFNRA</sequence>
<dbReference type="EMBL" id="HBFY01002644">
    <property type="protein sequence ID" value="CAD8961825.1"/>
    <property type="molecule type" value="Transcribed_RNA"/>
</dbReference>
<name>A0A7S1DZP7_9STRA</name>
<evidence type="ECO:0000256" key="8">
    <source>
        <dbReference type="ARBA" id="ARBA00023136"/>
    </source>
</evidence>
<evidence type="ECO:0000256" key="7">
    <source>
        <dbReference type="ARBA" id="ARBA00023128"/>
    </source>
</evidence>
<organism evidence="9">
    <name type="scientific">Thalassionema nitzschioides</name>
    <dbReference type="NCBI Taxonomy" id="33649"/>
    <lineage>
        <taxon>Eukaryota</taxon>
        <taxon>Sar</taxon>
        <taxon>Stramenopiles</taxon>
        <taxon>Ochrophyta</taxon>
        <taxon>Bacillariophyta</taxon>
        <taxon>Fragilariophyceae</taxon>
        <taxon>Fragilariophycidae</taxon>
        <taxon>Thalassionemales</taxon>
        <taxon>Thalassionemataceae</taxon>
        <taxon>Thalassionema</taxon>
    </lineage>
</organism>
<evidence type="ECO:0008006" key="10">
    <source>
        <dbReference type="Google" id="ProtNLM"/>
    </source>
</evidence>
<keyword evidence="5" id="KW-0999">Mitochondrion inner membrane</keyword>
<protein>
    <recommendedName>
        <fullName evidence="10">NADH dehydrogenase [ubiquinone] 1 alpha subcomplex subunit 6</fullName>
    </recommendedName>
</protein>
<evidence type="ECO:0000313" key="9">
    <source>
        <dbReference type="EMBL" id="CAD8961825.1"/>
    </source>
</evidence>
<keyword evidence="4" id="KW-0679">Respiratory chain</keyword>
<keyword evidence="6" id="KW-0249">Electron transport</keyword>
<evidence type="ECO:0000256" key="1">
    <source>
        <dbReference type="ARBA" id="ARBA00004443"/>
    </source>
</evidence>
<accession>A0A7S1DZP7</accession>
<dbReference type="PANTHER" id="PTHR12964:SF0">
    <property type="entry name" value="NADH DEHYDROGENASE [UBIQUINONE] 1 ALPHA SUBCOMPLEX SUBUNIT 6"/>
    <property type="match status" value="1"/>
</dbReference>
<dbReference type="AlphaFoldDB" id="A0A7S1DZP7"/>
<evidence type="ECO:0000256" key="4">
    <source>
        <dbReference type="ARBA" id="ARBA00022660"/>
    </source>
</evidence>
<gene>
    <name evidence="9" type="ORF">TNIT0693_LOCUS1034</name>
</gene>
<reference evidence="9" key="1">
    <citation type="submission" date="2021-01" db="EMBL/GenBank/DDBJ databases">
        <authorList>
            <person name="Corre E."/>
            <person name="Pelletier E."/>
            <person name="Niang G."/>
            <person name="Scheremetjew M."/>
            <person name="Finn R."/>
            <person name="Kale V."/>
            <person name="Holt S."/>
            <person name="Cochrane G."/>
            <person name="Meng A."/>
            <person name="Brown T."/>
            <person name="Cohen L."/>
        </authorList>
    </citation>
    <scope>NUCLEOTIDE SEQUENCE</scope>
</reference>
<evidence type="ECO:0000256" key="6">
    <source>
        <dbReference type="ARBA" id="ARBA00022982"/>
    </source>
</evidence>
<dbReference type="PANTHER" id="PTHR12964">
    <property type="entry name" value="NADH-UBIQUINONE OXIDOREDUCTASE B14 SUBUNIT"/>
    <property type="match status" value="1"/>
</dbReference>
<keyword evidence="8" id="KW-0472">Membrane</keyword>
<comment type="subcellular location">
    <subcellularLocation>
        <location evidence="1">Mitochondrion inner membrane</location>
        <topology evidence="1">Peripheral membrane protein</topology>
        <orientation evidence="1">Matrix side</orientation>
    </subcellularLocation>
</comment>
<keyword evidence="3" id="KW-0813">Transport</keyword>
<dbReference type="GO" id="GO:0006979">
    <property type="term" value="P:response to oxidative stress"/>
    <property type="evidence" value="ECO:0007669"/>
    <property type="project" value="TreeGrafter"/>
</dbReference>
<comment type="similarity">
    <text evidence="2">Belongs to the complex I LYR family.</text>
</comment>
<evidence type="ECO:0000256" key="3">
    <source>
        <dbReference type="ARBA" id="ARBA00022448"/>
    </source>
</evidence>
<evidence type="ECO:0000256" key="2">
    <source>
        <dbReference type="ARBA" id="ARBA00009508"/>
    </source>
</evidence>